<dbReference type="InterPro" id="IPR009721">
    <property type="entry name" value="O-acyltransferase_WSD1_C"/>
</dbReference>
<keyword evidence="9" id="KW-0012">Acyltransferase</keyword>
<evidence type="ECO:0000259" key="11">
    <source>
        <dbReference type="Pfam" id="PF03007"/>
    </source>
</evidence>
<keyword evidence="8" id="KW-0443">Lipid metabolism</keyword>
<organism evidence="13 14">
    <name type="scientific">Massilia solisilvae</name>
    <dbReference type="NCBI Taxonomy" id="1811225"/>
    <lineage>
        <taxon>Bacteria</taxon>
        <taxon>Pseudomonadati</taxon>
        <taxon>Pseudomonadota</taxon>
        <taxon>Betaproteobacteria</taxon>
        <taxon>Burkholderiales</taxon>
        <taxon>Oxalobacteraceae</taxon>
        <taxon>Telluria group</taxon>
        <taxon>Massilia</taxon>
    </lineage>
</organism>
<proteinExistence type="inferred from homology"/>
<evidence type="ECO:0000256" key="6">
    <source>
        <dbReference type="ARBA" id="ARBA00022679"/>
    </source>
</evidence>
<accession>A0ABT2BQ92</accession>
<dbReference type="Gene3D" id="3.30.559.10">
    <property type="entry name" value="Chloramphenicol acetyltransferase-like domain"/>
    <property type="match status" value="1"/>
</dbReference>
<protein>
    <recommendedName>
        <fullName evidence="4">diacylglycerol O-acyltransferase</fullName>
        <ecNumber evidence="4">2.3.1.20</ecNumber>
    </recommendedName>
</protein>
<evidence type="ECO:0000256" key="4">
    <source>
        <dbReference type="ARBA" id="ARBA00013244"/>
    </source>
</evidence>
<comment type="similarity">
    <text evidence="3">Belongs to the long-chain O-acyltransferase family.</text>
</comment>
<feature type="domain" description="O-acyltransferase WSD1 C-terminal" evidence="12">
    <location>
        <begin position="313"/>
        <end position="454"/>
    </location>
</feature>
<evidence type="ECO:0000313" key="13">
    <source>
        <dbReference type="EMBL" id="MCS0610682.1"/>
    </source>
</evidence>
<dbReference type="InterPro" id="IPR045034">
    <property type="entry name" value="O-acyltransferase_WSD1-like"/>
</dbReference>
<dbReference type="InterPro" id="IPR004255">
    <property type="entry name" value="O-acyltransferase_WSD1_N"/>
</dbReference>
<dbReference type="Pfam" id="PF03007">
    <property type="entry name" value="WS_DGAT_cat"/>
    <property type="match status" value="1"/>
</dbReference>
<reference evidence="13 14" key="1">
    <citation type="submission" date="2022-08" db="EMBL/GenBank/DDBJ databases">
        <title>Reclassification of Massilia species as members of the genera Telluria, Duganella, Pseudoduganella, Mokoshia gen. nov. and Zemynaea gen. nov. using orthogonal and non-orthogonal genome-based approaches.</title>
        <authorList>
            <person name="Bowman J.P."/>
        </authorList>
    </citation>
    <scope>NUCLEOTIDE SEQUENCE [LARGE SCALE GENOMIC DNA]</scope>
    <source>
        <strain evidence="13 14">JCM 31607</strain>
    </source>
</reference>
<evidence type="ECO:0000256" key="2">
    <source>
        <dbReference type="ARBA" id="ARBA00005189"/>
    </source>
</evidence>
<dbReference type="EC" id="2.3.1.20" evidence="4"/>
<dbReference type="RefSeq" id="WP_258858248.1">
    <property type="nucleotide sequence ID" value="NZ_JANUGV010000008.1"/>
</dbReference>
<evidence type="ECO:0000256" key="7">
    <source>
        <dbReference type="ARBA" id="ARBA00022798"/>
    </source>
</evidence>
<evidence type="ECO:0000313" key="14">
    <source>
        <dbReference type="Proteomes" id="UP001205861"/>
    </source>
</evidence>
<evidence type="ECO:0000256" key="5">
    <source>
        <dbReference type="ARBA" id="ARBA00022516"/>
    </source>
</evidence>
<evidence type="ECO:0000259" key="12">
    <source>
        <dbReference type="Pfam" id="PF06974"/>
    </source>
</evidence>
<comment type="caution">
    <text evidence="13">The sequence shown here is derived from an EMBL/GenBank/DDBJ whole genome shotgun (WGS) entry which is preliminary data.</text>
</comment>
<evidence type="ECO:0000256" key="9">
    <source>
        <dbReference type="ARBA" id="ARBA00023315"/>
    </source>
</evidence>
<sequence length="467" mass="49942">MAAPGEALTAVDAAWLRMDRPTNRMMICGVMLLDERIELSAFRQLVRERMLCFHRLRQRVAGARATPRWELDPHFDLGWHVRHMALPGAAGDGLQDAMSELVSRPLDPGKPMWQFHLVDLPHGSAIVLRIHHCYADGFALLHVIDAMLDPDPAHPRAPPRDVSAPAPQRSALERLLGPVTSAAGDAVRASLALASDGAFLLAHPLRALDHARSGADLLYQAGLIAAMAPDAATRLKGTVGVAKRVAWAPPLALREVKAVAVALGCSVNDVLVSCVAGALRGYLLDAGDTLGGGGIRALVPVNLRPPGPLVELGNRFGLVFLDLPVDVDDPVARVLEVHRRMDALKQSRQPWVALGILAAMGVAPEPVRERVLDVLAANASLVLTNVHGQDEARYLAGKRVARQMFWVPQAGGIGVGASILSYNGQVGFGLVADALRVPDPAALAQRFAGEFERLVLAALLMPWPAES</sequence>
<keyword evidence="14" id="KW-1185">Reference proteome</keyword>
<dbReference type="PANTHER" id="PTHR31650">
    <property type="entry name" value="O-ACYLTRANSFERASE (WSD1-LIKE) FAMILY PROTEIN"/>
    <property type="match status" value="1"/>
</dbReference>
<comment type="catalytic activity">
    <reaction evidence="10">
        <text>an acyl-CoA + a 1,2-diacyl-sn-glycerol = a triacyl-sn-glycerol + CoA</text>
        <dbReference type="Rhea" id="RHEA:10868"/>
        <dbReference type="ChEBI" id="CHEBI:17815"/>
        <dbReference type="ChEBI" id="CHEBI:57287"/>
        <dbReference type="ChEBI" id="CHEBI:58342"/>
        <dbReference type="ChEBI" id="CHEBI:64615"/>
        <dbReference type="EC" id="2.3.1.20"/>
    </reaction>
</comment>
<evidence type="ECO:0000256" key="8">
    <source>
        <dbReference type="ARBA" id="ARBA00023098"/>
    </source>
</evidence>
<dbReference type="SUPFAM" id="SSF52777">
    <property type="entry name" value="CoA-dependent acyltransferases"/>
    <property type="match status" value="1"/>
</dbReference>
<comment type="pathway">
    <text evidence="1">Glycerolipid metabolism; triacylglycerol biosynthesis.</text>
</comment>
<name>A0ABT2BQ92_9BURK</name>
<evidence type="ECO:0000256" key="3">
    <source>
        <dbReference type="ARBA" id="ARBA00009587"/>
    </source>
</evidence>
<keyword evidence="6" id="KW-0808">Transferase</keyword>
<evidence type="ECO:0000256" key="1">
    <source>
        <dbReference type="ARBA" id="ARBA00004771"/>
    </source>
</evidence>
<dbReference type="InterPro" id="IPR023213">
    <property type="entry name" value="CAT-like_dom_sf"/>
</dbReference>
<keyword evidence="7" id="KW-0319">Glycerol metabolism</keyword>
<dbReference type="Proteomes" id="UP001205861">
    <property type="component" value="Unassembled WGS sequence"/>
</dbReference>
<dbReference type="NCBIfam" id="TIGR02946">
    <property type="entry name" value="acyl_WS_DGAT"/>
    <property type="match status" value="1"/>
</dbReference>
<dbReference type="Pfam" id="PF06974">
    <property type="entry name" value="WS_DGAT_C"/>
    <property type="match status" value="1"/>
</dbReference>
<evidence type="ECO:0000256" key="10">
    <source>
        <dbReference type="ARBA" id="ARBA00048109"/>
    </source>
</evidence>
<comment type="pathway">
    <text evidence="2">Lipid metabolism.</text>
</comment>
<keyword evidence="5" id="KW-0444">Lipid biosynthesis</keyword>
<dbReference type="PANTHER" id="PTHR31650:SF1">
    <property type="entry name" value="WAX ESTER SYNTHASE_DIACYLGLYCEROL ACYLTRANSFERASE 4-RELATED"/>
    <property type="match status" value="1"/>
</dbReference>
<dbReference type="EMBL" id="JANUGV010000008">
    <property type="protein sequence ID" value="MCS0610682.1"/>
    <property type="molecule type" value="Genomic_DNA"/>
</dbReference>
<dbReference type="InterPro" id="IPR014292">
    <property type="entry name" value="Acyl_transf_WS/DGAT"/>
</dbReference>
<feature type="domain" description="O-acyltransferase WSD1-like N-terminal" evidence="11">
    <location>
        <begin position="8"/>
        <end position="270"/>
    </location>
</feature>
<gene>
    <name evidence="13" type="ORF">NX773_21155</name>
</gene>